<comment type="similarity">
    <text evidence="1">Belongs to the MIP18 family.</text>
</comment>
<evidence type="ECO:0000256" key="1">
    <source>
        <dbReference type="ARBA" id="ARBA00010381"/>
    </source>
</evidence>
<dbReference type="GO" id="GO:0007059">
    <property type="term" value="P:chromosome segregation"/>
    <property type="evidence" value="ECO:0007669"/>
    <property type="project" value="UniProtKB-KW"/>
</dbReference>
<keyword evidence="5" id="KW-1185">Reference proteome</keyword>
<comment type="caution">
    <text evidence="4">The sequence shown here is derived from an EMBL/GenBank/DDBJ whole genome shotgun (WGS) entry which is preliminary data.</text>
</comment>
<evidence type="ECO:0000256" key="2">
    <source>
        <dbReference type="ARBA" id="ARBA00022829"/>
    </source>
</evidence>
<protein>
    <recommendedName>
        <fullName evidence="3">MIP18 family-like domain-containing protein</fullName>
    </recommendedName>
</protein>
<dbReference type="PANTHER" id="PTHR12377">
    <property type="entry name" value="CYTOSOLIC IRON-SULFUR ASSEMBLY COMPONENT 2B-RELATED"/>
    <property type="match status" value="1"/>
</dbReference>
<proteinExistence type="inferred from homology"/>
<name>A0AAE1QQJ4_9SOLA</name>
<evidence type="ECO:0000313" key="4">
    <source>
        <dbReference type="EMBL" id="KAK4337414.1"/>
    </source>
</evidence>
<dbReference type="Pfam" id="PF01883">
    <property type="entry name" value="FeS_assembly_P"/>
    <property type="match status" value="1"/>
</dbReference>
<organism evidence="4 5">
    <name type="scientific">Anisodus tanguticus</name>
    <dbReference type="NCBI Taxonomy" id="243964"/>
    <lineage>
        <taxon>Eukaryota</taxon>
        <taxon>Viridiplantae</taxon>
        <taxon>Streptophyta</taxon>
        <taxon>Embryophyta</taxon>
        <taxon>Tracheophyta</taxon>
        <taxon>Spermatophyta</taxon>
        <taxon>Magnoliopsida</taxon>
        <taxon>eudicotyledons</taxon>
        <taxon>Gunneridae</taxon>
        <taxon>Pentapetalae</taxon>
        <taxon>asterids</taxon>
        <taxon>lamiids</taxon>
        <taxon>Solanales</taxon>
        <taxon>Solanaceae</taxon>
        <taxon>Solanoideae</taxon>
        <taxon>Hyoscyameae</taxon>
        <taxon>Anisodus</taxon>
    </lineage>
</organism>
<evidence type="ECO:0000259" key="3">
    <source>
        <dbReference type="Pfam" id="PF01883"/>
    </source>
</evidence>
<feature type="domain" description="MIP18 family-like" evidence="3">
    <location>
        <begin position="33"/>
        <end position="110"/>
    </location>
</feature>
<dbReference type="SUPFAM" id="SSF117916">
    <property type="entry name" value="Fe-S cluster assembly (FSCA) domain-like"/>
    <property type="match status" value="1"/>
</dbReference>
<keyword evidence="2" id="KW-0159">Chromosome partition</keyword>
<dbReference type="Gene3D" id="3.30.300.130">
    <property type="entry name" value="Fe-S cluster assembly (FSCA)"/>
    <property type="match status" value="1"/>
</dbReference>
<dbReference type="GO" id="GO:0051604">
    <property type="term" value="P:protein maturation"/>
    <property type="evidence" value="ECO:0007669"/>
    <property type="project" value="InterPro"/>
</dbReference>
<dbReference type="AlphaFoldDB" id="A0AAE1QQJ4"/>
<dbReference type="FunFam" id="3.30.300.130:FF:000005">
    <property type="entry name" value="Mitotic spindle-associated mmxd complex subunit"/>
    <property type="match status" value="1"/>
</dbReference>
<gene>
    <name evidence="4" type="ORF">RND71_044144</name>
</gene>
<accession>A0AAE1QQJ4</accession>
<dbReference type="InterPro" id="IPR002744">
    <property type="entry name" value="MIP18-like"/>
</dbReference>
<reference evidence="4" key="1">
    <citation type="submission" date="2023-12" db="EMBL/GenBank/DDBJ databases">
        <title>Genome assembly of Anisodus tanguticus.</title>
        <authorList>
            <person name="Wang Y.-J."/>
        </authorList>
    </citation>
    <scope>NUCLEOTIDE SEQUENCE</scope>
    <source>
        <strain evidence="4">KB-2021</strain>
        <tissue evidence="4">Leaf</tissue>
    </source>
</reference>
<sequence length="151" mass="17568">MDNANPLIFEKTKNRIFTKEEMYEDFYDKFDNREIYDMIRNIKDPEHPLTLEQLNVVDEENVFVDDQNNIVEVHFTPTINHCSAATLIGLSIIVKLMRCLPERFKTTVKVSKGSHDTEDAINKQLNDKERVSAAIENPNLLQAINRCLIEE</sequence>
<dbReference type="Proteomes" id="UP001291623">
    <property type="component" value="Unassembled WGS sequence"/>
</dbReference>
<dbReference type="InterPro" id="IPR039796">
    <property type="entry name" value="MIP18"/>
</dbReference>
<dbReference type="GO" id="GO:0097361">
    <property type="term" value="C:cytosolic [4Fe-4S] assembly targeting complex"/>
    <property type="evidence" value="ECO:0007669"/>
    <property type="project" value="TreeGrafter"/>
</dbReference>
<dbReference type="InterPro" id="IPR034904">
    <property type="entry name" value="FSCA_dom_sf"/>
</dbReference>
<dbReference type="EMBL" id="JAVYJV010000029">
    <property type="protein sequence ID" value="KAK4337414.1"/>
    <property type="molecule type" value="Genomic_DNA"/>
</dbReference>
<dbReference type="PANTHER" id="PTHR12377:SF0">
    <property type="entry name" value="CYTOSOLIC IRON-SULFUR ASSEMBLY COMPONENT 2B"/>
    <property type="match status" value="1"/>
</dbReference>
<evidence type="ECO:0000313" key="5">
    <source>
        <dbReference type="Proteomes" id="UP001291623"/>
    </source>
</evidence>
<dbReference type="Gene3D" id="6.10.250.1280">
    <property type="match status" value="1"/>
</dbReference>